<sequence>MKRIFKYVFRAYVETFKYVPPGAMS</sequence>
<evidence type="ECO:0000313" key="1">
    <source>
        <dbReference type="EMBL" id="TPV21002.1"/>
    </source>
</evidence>
<proteinExistence type="predicted"/>
<evidence type="ECO:0000313" key="2">
    <source>
        <dbReference type="Proteomes" id="UP000316142"/>
    </source>
</evidence>
<dbReference type="InterPro" id="IPR049862">
    <property type="entry name" value="AzuC"/>
</dbReference>
<dbReference type="Proteomes" id="UP000316142">
    <property type="component" value="Unassembled WGS sequence"/>
</dbReference>
<keyword evidence="2" id="KW-1185">Reference proteome</keyword>
<dbReference type="NCBIfam" id="NF033642">
    <property type="entry name" value="stress_AzuC"/>
    <property type="match status" value="1"/>
</dbReference>
<name>A0ABY2Z216_9GAMM</name>
<organism evidence="1 2">
    <name type="scientific">Pantoea anthophila</name>
    <dbReference type="NCBI Taxonomy" id="470931"/>
    <lineage>
        <taxon>Bacteria</taxon>
        <taxon>Pseudomonadati</taxon>
        <taxon>Pseudomonadota</taxon>
        <taxon>Gammaproteobacteria</taxon>
        <taxon>Enterobacterales</taxon>
        <taxon>Erwiniaceae</taxon>
        <taxon>Pantoea</taxon>
    </lineage>
</organism>
<gene>
    <name evidence="1" type="primary">azuC</name>
    <name evidence="1" type="ORF">FJW00_21270</name>
</gene>
<accession>A0ABY2Z216</accession>
<reference evidence="1 2" key="1">
    <citation type="submission" date="2019-06" db="EMBL/GenBank/DDBJ databases">
        <title>Taxogenomics and systematics of the genus Pantoea.</title>
        <authorList>
            <person name="Tambong J.T."/>
        </authorList>
    </citation>
    <scope>NUCLEOTIDE SEQUENCE [LARGE SCALE GENOMIC DNA]</scope>
    <source>
        <strain evidence="1 2">LMG 2558</strain>
    </source>
</reference>
<protein>
    <submittedName>
        <fullName evidence="1">Stress response protein AzuC</fullName>
    </submittedName>
</protein>
<comment type="caution">
    <text evidence="1">The sequence shown here is derived from an EMBL/GenBank/DDBJ whole genome shotgun (WGS) entry which is preliminary data.</text>
</comment>
<dbReference type="RefSeq" id="WP_140925668.1">
    <property type="nucleotide sequence ID" value="NZ_CP122311.1"/>
</dbReference>
<dbReference type="EMBL" id="VHIZ01000066">
    <property type="protein sequence ID" value="TPV21002.1"/>
    <property type="molecule type" value="Genomic_DNA"/>
</dbReference>